<keyword evidence="2" id="KW-1185">Reference proteome</keyword>
<organism evidence="1 2">
    <name type="scientific">Polarella glacialis</name>
    <name type="common">Dinoflagellate</name>
    <dbReference type="NCBI Taxonomy" id="89957"/>
    <lineage>
        <taxon>Eukaryota</taxon>
        <taxon>Sar</taxon>
        <taxon>Alveolata</taxon>
        <taxon>Dinophyceae</taxon>
        <taxon>Suessiales</taxon>
        <taxon>Suessiaceae</taxon>
        <taxon>Polarella</taxon>
    </lineage>
</organism>
<feature type="non-terminal residue" evidence="1">
    <location>
        <position position="110"/>
    </location>
</feature>
<evidence type="ECO:0000313" key="2">
    <source>
        <dbReference type="Proteomes" id="UP000654075"/>
    </source>
</evidence>
<sequence>MRCSSPLLALSRLEGWGGRMPSSQWRLCLSNERRWKCKQMLKALARAKEGAARQQRALIQHNIVDRQHRGGGCDPVVVAAAGDVLEQPLVWSSPAPLESQRPLLHPPFAN</sequence>
<dbReference type="Proteomes" id="UP000654075">
    <property type="component" value="Unassembled WGS sequence"/>
</dbReference>
<gene>
    <name evidence="1" type="ORF">PGLA1383_LOCUS14664</name>
</gene>
<accession>A0A813E7J8</accession>
<dbReference type="EMBL" id="CAJNNV010008415">
    <property type="protein sequence ID" value="CAE8596195.1"/>
    <property type="molecule type" value="Genomic_DNA"/>
</dbReference>
<evidence type="ECO:0000313" key="1">
    <source>
        <dbReference type="EMBL" id="CAE8596195.1"/>
    </source>
</evidence>
<reference evidence="1" key="1">
    <citation type="submission" date="2021-02" db="EMBL/GenBank/DDBJ databases">
        <authorList>
            <person name="Dougan E. K."/>
            <person name="Rhodes N."/>
            <person name="Thang M."/>
            <person name="Chan C."/>
        </authorList>
    </citation>
    <scope>NUCLEOTIDE SEQUENCE</scope>
</reference>
<name>A0A813E7J8_POLGL</name>
<dbReference type="AlphaFoldDB" id="A0A813E7J8"/>
<proteinExistence type="predicted"/>
<protein>
    <submittedName>
        <fullName evidence="1">Uncharacterized protein</fullName>
    </submittedName>
</protein>
<comment type="caution">
    <text evidence="1">The sequence shown here is derived from an EMBL/GenBank/DDBJ whole genome shotgun (WGS) entry which is preliminary data.</text>
</comment>